<evidence type="ECO:0000259" key="2">
    <source>
        <dbReference type="PROSITE" id="PS50805"/>
    </source>
</evidence>
<accession>A0ABM1DI12</accession>
<dbReference type="SUPFAM" id="SSF109640">
    <property type="entry name" value="KRAB domain (Kruppel-associated box)"/>
    <property type="match status" value="1"/>
</dbReference>
<evidence type="ECO:0000313" key="3">
    <source>
        <dbReference type="Proteomes" id="UP000694910"/>
    </source>
</evidence>
<dbReference type="PANTHER" id="PTHR23232">
    <property type="entry name" value="KRAB DOMAIN C2H2 ZINC FINGER"/>
    <property type="match status" value="1"/>
</dbReference>
<keyword evidence="3" id="KW-1185">Reference proteome</keyword>
<proteinExistence type="predicted"/>
<dbReference type="InterPro" id="IPR050169">
    <property type="entry name" value="Krueppel_C2H2_ZnF"/>
</dbReference>
<dbReference type="Gene3D" id="6.10.140.140">
    <property type="match status" value="1"/>
</dbReference>
<reference evidence="4" key="1">
    <citation type="submission" date="2025-08" db="UniProtKB">
        <authorList>
            <consortium name="RefSeq"/>
        </authorList>
    </citation>
    <scope>IDENTIFICATION</scope>
</reference>
<dbReference type="Pfam" id="PF01352">
    <property type="entry name" value="KRAB"/>
    <property type="match status" value="1"/>
</dbReference>
<dbReference type="PANTHER" id="PTHR23232:SF151">
    <property type="entry name" value="EXPRESSED SEQUENCE AW146154-RELATED"/>
    <property type="match status" value="1"/>
</dbReference>
<organism evidence="3 4">
    <name type="scientific">Ceratotherium simum simum</name>
    <name type="common">Southern white rhinoceros</name>
    <dbReference type="NCBI Taxonomy" id="73337"/>
    <lineage>
        <taxon>Eukaryota</taxon>
        <taxon>Metazoa</taxon>
        <taxon>Chordata</taxon>
        <taxon>Craniata</taxon>
        <taxon>Vertebrata</taxon>
        <taxon>Euteleostomi</taxon>
        <taxon>Mammalia</taxon>
        <taxon>Eutheria</taxon>
        <taxon>Laurasiatheria</taxon>
        <taxon>Perissodactyla</taxon>
        <taxon>Rhinocerotidae</taxon>
        <taxon>Ceratotherium</taxon>
    </lineage>
</organism>
<feature type="compositionally biased region" description="Basic and acidic residues" evidence="1">
    <location>
        <begin position="52"/>
        <end position="69"/>
    </location>
</feature>
<dbReference type="InterPro" id="IPR001909">
    <property type="entry name" value="KRAB"/>
</dbReference>
<evidence type="ECO:0000313" key="4">
    <source>
        <dbReference type="RefSeq" id="XP_014651443.1"/>
    </source>
</evidence>
<gene>
    <name evidence="4" type="primary">LOC101403271</name>
</gene>
<dbReference type="SMART" id="SM00349">
    <property type="entry name" value="KRAB"/>
    <property type="match status" value="1"/>
</dbReference>
<dbReference type="Proteomes" id="UP000694910">
    <property type="component" value="Unplaced"/>
</dbReference>
<name>A0ABM1DI12_CERSS</name>
<protein>
    <submittedName>
        <fullName evidence="4">Zinc finger protein 671-like</fullName>
    </submittedName>
</protein>
<evidence type="ECO:0000256" key="1">
    <source>
        <dbReference type="SAM" id="MobiDB-lite"/>
    </source>
</evidence>
<feature type="region of interest" description="Disordered" evidence="1">
    <location>
        <begin position="1"/>
        <end position="69"/>
    </location>
</feature>
<dbReference type="GeneID" id="101403271"/>
<sequence>MPSNQDTGSWSPVQSEPGAGALAPAWTSLSSRRLPARTCTARPPVSRPRRSHLPEPRGGRPESPERAEMDSVVFEDVAVDFTPEEWALLDAPQRKLYRDVMLETCRNLASVAVIWWRLSVKRMKVVTVAKPWTRLQIFLCMRGV</sequence>
<dbReference type="CDD" id="cd07765">
    <property type="entry name" value="KRAB_A-box"/>
    <property type="match status" value="1"/>
</dbReference>
<dbReference type="RefSeq" id="XP_014651443.1">
    <property type="nucleotide sequence ID" value="XM_014795957.1"/>
</dbReference>
<feature type="compositionally biased region" description="Polar residues" evidence="1">
    <location>
        <begin position="1"/>
        <end position="14"/>
    </location>
</feature>
<feature type="domain" description="KRAB" evidence="2">
    <location>
        <begin position="72"/>
        <end position="144"/>
    </location>
</feature>
<dbReference type="PROSITE" id="PS50805">
    <property type="entry name" value="KRAB"/>
    <property type="match status" value="1"/>
</dbReference>
<dbReference type="InterPro" id="IPR036051">
    <property type="entry name" value="KRAB_dom_sf"/>
</dbReference>